<dbReference type="NCBIfam" id="TIGR00426">
    <property type="entry name" value="competence protein ComEA helix-hairpin-helix repeat region"/>
    <property type="match status" value="1"/>
</dbReference>
<organism evidence="2 3">
    <name type="scientific">Bhargavaea ginsengi</name>
    <dbReference type="NCBI Taxonomy" id="426757"/>
    <lineage>
        <taxon>Bacteria</taxon>
        <taxon>Bacillati</taxon>
        <taxon>Bacillota</taxon>
        <taxon>Bacilli</taxon>
        <taxon>Bacillales</taxon>
        <taxon>Caryophanaceae</taxon>
        <taxon>Bhargavaea</taxon>
    </lineage>
</organism>
<name>A0A1H6XCZ1_9BACL</name>
<dbReference type="SUPFAM" id="SSF47781">
    <property type="entry name" value="RuvA domain 2-like"/>
    <property type="match status" value="1"/>
</dbReference>
<dbReference type="SMART" id="SM00278">
    <property type="entry name" value="HhH1"/>
    <property type="match status" value="2"/>
</dbReference>
<dbReference type="InterPro" id="IPR003583">
    <property type="entry name" value="Hlx-hairpin-Hlx_DNA-bd_motif"/>
</dbReference>
<feature type="domain" description="Helix-hairpin-helix DNA-binding motif class 1" evidence="1">
    <location>
        <begin position="210"/>
        <end position="229"/>
    </location>
</feature>
<dbReference type="InterPro" id="IPR019554">
    <property type="entry name" value="Soluble_ligand-bd"/>
</dbReference>
<dbReference type="InterPro" id="IPR010994">
    <property type="entry name" value="RuvA_2-like"/>
</dbReference>
<evidence type="ECO:0000259" key="1">
    <source>
        <dbReference type="SMART" id="SM00278"/>
    </source>
</evidence>
<dbReference type="AlphaFoldDB" id="A0A1H6XCZ1"/>
<dbReference type="Gene3D" id="1.10.150.280">
    <property type="entry name" value="AF1531-like domain"/>
    <property type="match status" value="1"/>
</dbReference>
<dbReference type="InterPro" id="IPR004509">
    <property type="entry name" value="Competence_ComEA_HhH"/>
</dbReference>
<protein>
    <submittedName>
        <fullName evidence="2">Competence protein ComEA</fullName>
    </submittedName>
</protein>
<reference evidence="3" key="1">
    <citation type="submission" date="2016-10" db="EMBL/GenBank/DDBJ databases">
        <authorList>
            <person name="Varghese N."/>
            <person name="Submissions S."/>
        </authorList>
    </citation>
    <scope>NUCLEOTIDE SEQUENCE [LARGE SCALE GENOMIC DNA]</scope>
    <source>
        <strain evidence="3">CGMCC 1.6763</strain>
    </source>
</reference>
<gene>
    <name evidence="2" type="ORF">SAMN04488127_1326</name>
</gene>
<evidence type="ECO:0000313" key="2">
    <source>
        <dbReference type="EMBL" id="SEJ22740.1"/>
    </source>
</evidence>
<dbReference type="Pfam" id="PF12836">
    <property type="entry name" value="HHH_3"/>
    <property type="match status" value="1"/>
</dbReference>
<dbReference type="PANTHER" id="PTHR21180:SF32">
    <property type="entry name" value="ENDONUCLEASE_EXONUCLEASE_PHOSPHATASE FAMILY DOMAIN-CONTAINING PROTEIN 1"/>
    <property type="match status" value="1"/>
</dbReference>
<keyword evidence="3" id="KW-1185">Reference proteome</keyword>
<dbReference type="GO" id="GO:0003677">
    <property type="term" value="F:DNA binding"/>
    <property type="evidence" value="ECO:0007669"/>
    <property type="project" value="InterPro"/>
</dbReference>
<accession>A0A1H6XCZ1</accession>
<sequence length="233" mass="24693">MSLPNERGFGYSERDSMSAFHGSEPFLEWLKMNWRKLIPLIAASVLILTFILYSKAQTAGVPADSFIPVSDGIDPISADDRADASAAVIFVDVKGAVGKPGVYKAEEGDRVIDAIARAGGFLPDAVPDAINHAERLRDEMVVYVPFNVPEGEGTEGMAAAAPPVYGADDGKVNLNTAEAEELMTLPGIGPAKAEAIIAHRNEHGPFTEPASLKDVSGIGEKTFAALEELITAK</sequence>
<dbReference type="Gene3D" id="3.10.560.10">
    <property type="entry name" value="Outer membrane lipoprotein wza domain like"/>
    <property type="match status" value="1"/>
</dbReference>
<evidence type="ECO:0000313" key="3">
    <source>
        <dbReference type="Proteomes" id="UP000199200"/>
    </source>
</evidence>
<feature type="domain" description="Helix-hairpin-helix DNA-binding motif class 1" evidence="1">
    <location>
        <begin position="180"/>
        <end position="199"/>
    </location>
</feature>
<dbReference type="InterPro" id="IPR051675">
    <property type="entry name" value="Endo/Exo/Phosphatase_dom_1"/>
</dbReference>
<proteinExistence type="predicted"/>
<dbReference type="GO" id="GO:0015628">
    <property type="term" value="P:protein secretion by the type II secretion system"/>
    <property type="evidence" value="ECO:0007669"/>
    <property type="project" value="TreeGrafter"/>
</dbReference>
<dbReference type="OrthoDB" id="9790239at2"/>
<dbReference type="GO" id="GO:0006281">
    <property type="term" value="P:DNA repair"/>
    <property type="evidence" value="ECO:0007669"/>
    <property type="project" value="InterPro"/>
</dbReference>
<dbReference type="EMBL" id="FNZF01000002">
    <property type="protein sequence ID" value="SEJ22740.1"/>
    <property type="molecule type" value="Genomic_DNA"/>
</dbReference>
<dbReference type="STRING" id="426757.SAMN04488127_1326"/>
<dbReference type="PANTHER" id="PTHR21180">
    <property type="entry name" value="ENDONUCLEASE/EXONUCLEASE/PHOSPHATASE FAMILY DOMAIN-CONTAINING PROTEIN 1"/>
    <property type="match status" value="1"/>
</dbReference>
<dbReference type="Proteomes" id="UP000199200">
    <property type="component" value="Unassembled WGS sequence"/>
</dbReference>
<dbReference type="Pfam" id="PF10531">
    <property type="entry name" value="SLBB"/>
    <property type="match status" value="1"/>
</dbReference>
<dbReference type="GO" id="GO:0015627">
    <property type="term" value="C:type II protein secretion system complex"/>
    <property type="evidence" value="ECO:0007669"/>
    <property type="project" value="TreeGrafter"/>
</dbReference>